<dbReference type="EMBL" id="VBOY01000035">
    <property type="protein sequence ID" value="TMQ67608.1"/>
    <property type="molecule type" value="Genomic_DNA"/>
</dbReference>
<dbReference type="PANTHER" id="PTHR12526:SF636">
    <property type="entry name" value="BLL3647 PROTEIN"/>
    <property type="match status" value="1"/>
</dbReference>
<dbReference type="Gene3D" id="3.40.50.2000">
    <property type="entry name" value="Glycogen Phosphorylase B"/>
    <property type="match status" value="2"/>
</dbReference>
<dbReference type="Pfam" id="PF00534">
    <property type="entry name" value="Glycos_transf_1"/>
    <property type="match status" value="1"/>
</dbReference>
<accession>A0A538TVL3</accession>
<protein>
    <submittedName>
        <fullName evidence="3">Glycosyltransferase family 4 protein</fullName>
    </submittedName>
</protein>
<proteinExistence type="predicted"/>
<evidence type="ECO:0000313" key="3">
    <source>
        <dbReference type="EMBL" id="TMQ67608.1"/>
    </source>
</evidence>
<dbReference type="AlphaFoldDB" id="A0A538TVL3"/>
<dbReference type="PANTHER" id="PTHR12526">
    <property type="entry name" value="GLYCOSYLTRANSFERASE"/>
    <property type="match status" value="1"/>
</dbReference>
<dbReference type="Pfam" id="PF13439">
    <property type="entry name" value="Glyco_transf_4"/>
    <property type="match status" value="1"/>
</dbReference>
<dbReference type="GO" id="GO:0016757">
    <property type="term" value="F:glycosyltransferase activity"/>
    <property type="evidence" value="ECO:0007669"/>
    <property type="project" value="InterPro"/>
</dbReference>
<comment type="caution">
    <text evidence="3">The sequence shown here is derived from an EMBL/GenBank/DDBJ whole genome shotgun (WGS) entry which is preliminary data.</text>
</comment>
<organism evidence="3 4">
    <name type="scientific">Eiseniibacteriota bacterium</name>
    <dbReference type="NCBI Taxonomy" id="2212470"/>
    <lineage>
        <taxon>Bacteria</taxon>
        <taxon>Candidatus Eiseniibacteriota</taxon>
    </lineage>
</organism>
<dbReference type="Proteomes" id="UP000316609">
    <property type="component" value="Unassembled WGS sequence"/>
</dbReference>
<dbReference type="InterPro" id="IPR001296">
    <property type="entry name" value="Glyco_trans_1"/>
</dbReference>
<evidence type="ECO:0000313" key="4">
    <source>
        <dbReference type="Proteomes" id="UP000316609"/>
    </source>
</evidence>
<reference evidence="3 4" key="1">
    <citation type="journal article" date="2019" name="Nat. Microbiol.">
        <title>Mediterranean grassland soil C-N compound turnover is dependent on rainfall and depth, and is mediated by genomically divergent microorganisms.</title>
        <authorList>
            <person name="Diamond S."/>
            <person name="Andeer P.F."/>
            <person name="Li Z."/>
            <person name="Crits-Christoph A."/>
            <person name="Burstein D."/>
            <person name="Anantharaman K."/>
            <person name="Lane K.R."/>
            <person name="Thomas B.C."/>
            <person name="Pan C."/>
            <person name="Northen T.R."/>
            <person name="Banfield J.F."/>
        </authorList>
    </citation>
    <scope>NUCLEOTIDE SEQUENCE [LARGE SCALE GENOMIC DNA]</scope>
    <source>
        <strain evidence="3">WS_8</strain>
    </source>
</reference>
<dbReference type="InterPro" id="IPR028098">
    <property type="entry name" value="Glyco_trans_4-like_N"/>
</dbReference>
<feature type="domain" description="Glycosyl transferase family 1" evidence="1">
    <location>
        <begin position="196"/>
        <end position="347"/>
    </location>
</feature>
<dbReference type="CDD" id="cd03801">
    <property type="entry name" value="GT4_PimA-like"/>
    <property type="match status" value="1"/>
</dbReference>
<feature type="domain" description="Glycosyltransferase subfamily 4-like N-terminal" evidence="2">
    <location>
        <begin position="14"/>
        <end position="182"/>
    </location>
</feature>
<keyword evidence="3" id="KW-0808">Transferase</keyword>
<name>A0A538TVL3_UNCEI</name>
<evidence type="ECO:0000259" key="2">
    <source>
        <dbReference type="Pfam" id="PF13439"/>
    </source>
</evidence>
<dbReference type="SUPFAM" id="SSF53756">
    <property type="entry name" value="UDP-Glycosyltransferase/glycogen phosphorylase"/>
    <property type="match status" value="1"/>
</dbReference>
<sequence>MRVALVHMRHARSGGTERTLDQLASALAASGHEPVIVCRSHVDPPDPRVRFEVLRPFAIGGAWRMWSWATAVERFLARRRGGFDLVVGLGKTWSQDVMRLGGGVQRTYIELVHRSRGDGRRRPPSLDLKQRVACAIEDRALRPGAADTWICNSEMVRRDVLRRFALEKNAVVVVHNGVDLERFHPRRRSAEGAALRRALALEPRHVVVLFLGTGYGRKGLRRTIDAFACASRSHPDARLVVVGFDAALERYRALAAGRGIAERCHFLGGRADAEACYAASDLYVLPTLYDPFANSTLEALASGLPVVTSDTNGAAELMTPGREGEVSSRGEDDEALAERLARWLDRERIEVARPHARALAEEHSHTRAMRETLDVLGKAAARPR</sequence>
<gene>
    <name evidence="3" type="ORF">E6K78_04300</name>
</gene>
<evidence type="ECO:0000259" key="1">
    <source>
        <dbReference type="Pfam" id="PF00534"/>
    </source>
</evidence>